<dbReference type="Gene3D" id="4.10.320.10">
    <property type="entry name" value="E3-binding domain"/>
    <property type="match status" value="1"/>
</dbReference>
<feature type="domain" description="Lipoyl-binding" evidence="11">
    <location>
        <begin position="115"/>
        <end position="189"/>
    </location>
</feature>
<dbReference type="Gene3D" id="3.30.559.10">
    <property type="entry name" value="Chloramphenicol acetyltransferase-like domain"/>
    <property type="match status" value="1"/>
</dbReference>
<dbReference type="InterPro" id="IPR050743">
    <property type="entry name" value="2-oxoacid_DH_E2_comp"/>
</dbReference>
<evidence type="ECO:0000259" key="12">
    <source>
        <dbReference type="PROSITE" id="PS51826"/>
    </source>
</evidence>
<comment type="similarity">
    <text evidence="1 9">Belongs to the 2-oxoacid dehydrogenase family.</text>
</comment>
<keyword evidence="5 9" id="KW-0450">Lipoyl</keyword>
<dbReference type="InterPro" id="IPR006256">
    <property type="entry name" value="AcTrfase_Pyrv_DH_cplx"/>
</dbReference>
<evidence type="ECO:0000256" key="9">
    <source>
        <dbReference type="RuleBase" id="RU361137"/>
    </source>
</evidence>
<dbReference type="InterPro" id="IPR001078">
    <property type="entry name" value="2-oxoacid_DH_actylTfrase"/>
</dbReference>
<protein>
    <recommendedName>
        <fullName evidence="9">Acetyltransferase component of pyruvate dehydrogenase complex</fullName>
        <ecNumber evidence="9">2.3.1.12</ecNumber>
    </recommendedName>
</protein>
<feature type="domain" description="Peripheral subunit-binding (PSBD)" evidence="12">
    <location>
        <begin position="240"/>
        <end position="277"/>
    </location>
</feature>
<dbReference type="PROSITE" id="PS50968">
    <property type="entry name" value="BIOTINYL_LIPOYL"/>
    <property type="match status" value="2"/>
</dbReference>
<dbReference type="Gene3D" id="2.40.50.100">
    <property type="match status" value="2"/>
</dbReference>
<dbReference type="SUPFAM" id="SSF47005">
    <property type="entry name" value="Peripheral subunit-binding domain of 2-oxo acid dehydrogenase complex"/>
    <property type="match status" value="1"/>
</dbReference>
<evidence type="ECO:0000256" key="5">
    <source>
        <dbReference type="ARBA" id="ARBA00022823"/>
    </source>
</evidence>
<comment type="catalytic activity">
    <reaction evidence="8 9">
        <text>N(6)-[(R)-dihydrolipoyl]-L-lysyl-[protein] + acetyl-CoA = N(6)-[(R)-S(8)-acetyldihydrolipoyl]-L-lysyl-[protein] + CoA</text>
        <dbReference type="Rhea" id="RHEA:17017"/>
        <dbReference type="Rhea" id="RHEA-COMP:10475"/>
        <dbReference type="Rhea" id="RHEA-COMP:10478"/>
        <dbReference type="ChEBI" id="CHEBI:57287"/>
        <dbReference type="ChEBI" id="CHEBI:57288"/>
        <dbReference type="ChEBI" id="CHEBI:83100"/>
        <dbReference type="ChEBI" id="CHEBI:83111"/>
        <dbReference type="EC" id="2.3.1.12"/>
    </reaction>
</comment>
<dbReference type="SUPFAM" id="SSF51230">
    <property type="entry name" value="Single hybrid motif"/>
    <property type="match status" value="2"/>
</dbReference>
<dbReference type="InterPro" id="IPR004167">
    <property type="entry name" value="PSBD"/>
</dbReference>
<dbReference type="Pfam" id="PF00198">
    <property type="entry name" value="2-oxoacid_dh"/>
    <property type="match status" value="1"/>
</dbReference>
<name>A0ABU5GTN7_9GAMM</name>
<evidence type="ECO:0000256" key="8">
    <source>
        <dbReference type="ARBA" id="ARBA00048370"/>
    </source>
</evidence>
<evidence type="ECO:0000256" key="6">
    <source>
        <dbReference type="ARBA" id="ARBA00023315"/>
    </source>
</evidence>
<dbReference type="Proteomes" id="UP001294570">
    <property type="component" value="Unassembled WGS sequence"/>
</dbReference>
<evidence type="ECO:0000256" key="1">
    <source>
        <dbReference type="ARBA" id="ARBA00007317"/>
    </source>
</evidence>
<evidence type="ECO:0000256" key="2">
    <source>
        <dbReference type="ARBA" id="ARBA00011484"/>
    </source>
</evidence>
<comment type="caution">
    <text evidence="13">The sequence shown here is derived from an EMBL/GenBank/DDBJ whole genome shotgun (WGS) entry which is preliminary data.</text>
</comment>
<comment type="function">
    <text evidence="7">The pyruvate dehydrogenase complex catalyzes the overall conversion of pyruvate to acetyl-CoA and CO(2). It contains multiple copies of three enzymatic components: pyruvate dehydrogenase (E1), dihydrolipoamide acetyltransferase (E2) and lipoamide dehydrogenase (E3).</text>
</comment>
<dbReference type="Pfam" id="PF00364">
    <property type="entry name" value="Biotin_lipoyl"/>
    <property type="match status" value="2"/>
</dbReference>
<dbReference type="PROSITE" id="PS00189">
    <property type="entry name" value="LIPOYL"/>
    <property type="match status" value="2"/>
</dbReference>
<evidence type="ECO:0000256" key="10">
    <source>
        <dbReference type="SAM" id="MobiDB-lite"/>
    </source>
</evidence>
<dbReference type="CDD" id="cd06849">
    <property type="entry name" value="lipoyl_domain"/>
    <property type="match status" value="2"/>
</dbReference>
<dbReference type="PANTHER" id="PTHR43178">
    <property type="entry name" value="DIHYDROLIPOAMIDE ACETYLTRANSFERASE COMPONENT OF PYRUVATE DEHYDROGENASE COMPLEX"/>
    <property type="match status" value="1"/>
</dbReference>
<dbReference type="PANTHER" id="PTHR43178:SF2">
    <property type="entry name" value="DIHYDROLIPOYLLYSINE-RESIDUE ACETYLTRANSFERASE COMPONENT OF PYRUVATE DEHYDROGENASE COMPLEX"/>
    <property type="match status" value="1"/>
</dbReference>
<dbReference type="InterPro" id="IPR023213">
    <property type="entry name" value="CAT-like_dom_sf"/>
</dbReference>
<keyword evidence="4" id="KW-0677">Repeat</keyword>
<dbReference type="InterPro" id="IPR011053">
    <property type="entry name" value="Single_hybrid_motif"/>
</dbReference>
<feature type="region of interest" description="Disordered" evidence="10">
    <location>
        <begin position="202"/>
        <end position="243"/>
    </location>
</feature>
<dbReference type="GO" id="GO:0004742">
    <property type="term" value="F:dihydrolipoyllysine-residue acetyltransferase activity"/>
    <property type="evidence" value="ECO:0007669"/>
    <property type="project" value="UniProtKB-EC"/>
</dbReference>
<dbReference type="RefSeq" id="WP_321554443.1">
    <property type="nucleotide sequence ID" value="NZ_JAXIVU010000026.1"/>
</dbReference>
<feature type="domain" description="Lipoyl-binding" evidence="11">
    <location>
        <begin position="2"/>
        <end position="75"/>
    </location>
</feature>
<evidence type="ECO:0000256" key="4">
    <source>
        <dbReference type="ARBA" id="ARBA00022737"/>
    </source>
</evidence>
<keyword evidence="3 9" id="KW-0808">Transferase</keyword>
<dbReference type="InterPro" id="IPR036625">
    <property type="entry name" value="E3-bd_dom_sf"/>
</dbReference>
<proteinExistence type="inferred from homology"/>
<gene>
    <name evidence="13" type="primary">aceF</name>
    <name evidence="13" type="ORF">TOI97_12370</name>
</gene>
<dbReference type="PROSITE" id="PS51826">
    <property type="entry name" value="PSBD"/>
    <property type="match status" value="1"/>
</dbReference>
<dbReference type="InterPro" id="IPR003016">
    <property type="entry name" value="2-oxoA_DH_lipoyl-BS"/>
</dbReference>
<comment type="cofactor">
    <cofactor evidence="9">
        <name>(R)-lipoate</name>
        <dbReference type="ChEBI" id="CHEBI:83088"/>
    </cofactor>
    <text evidence="9">Binds 2 lipoyl cofactors covalently.</text>
</comment>
<evidence type="ECO:0000256" key="7">
    <source>
        <dbReference type="ARBA" id="ARBA00025211"/>
    </source>
</evidence>
<dbReference type="InterPro" id="IPR000089">
    <property type="entry name" value="Biotin_lipoyl"/>
</dbReference>
<organism evidence="13 14">
    <name type="scientific">Denitrificimonas halotolerans</name>
    <dbReference type="NCBI Taxonomy" id="3098930"/>
    <lineage>
        <taxon>Bacteria</taxon>
        <taxon>Pseudomonadati</taxon>
        <taxon>Pseudomonadota</taxon>
        <taxon>Gammaproteobacteria</taxon>
        <taxon>Pseudomonadales</taxon>
        <taxon>Pseudomonadaceae</taxon>
        <taxon>Denitrificimonas</taxon>
    </lineage>
</organism>
<dbReference type="Pfam" id="PF02817">
    <property type="entry name" value="E3_binding"/>
    <property type="match status" value="1"/>
</dbReference>
<dbReference type="EMBL" id="JAXIVU010000026">
    <property type="protein sequence ID" value="MDY7220358.1"/>
    <property type="molecule type" value="Genomic_DNA"/>
</dbReference>
<accession>A0ABU5GTN7</accession>
<comment type="subunit">
    <text evidence="2 9">Forms a 24-polypeptide structural core with octahedral symmetry.</text>
</comment>
<sequence length="537" mass="57176">MSELIRVPDIGTGEGEVIEIFVKVGDRIEAEQSLLTLESDKASMEIPAPKAGVIKSLAVKLGDRLKEGDDLLELEVEDAEPAIETPAEPEPAEQKTAAPAAPLPSVAEVAAENVIEEIHVPDIGSAGKARVIEVLVAVGDEISEDQSLITLESDKASMEIPSPVNGEVVEVLVRLDAEVGTGDLIFKVKVAQNAPVAASVVAEQESTKPEPAPAKPSPAVSVAPESAPVGKKRKKTSTAHAGPAVRKLAREFGVDLGLVTGTGPHKRVMKEDLHAYVQAVLNKQANGTLEQGSGIPAVPEVDFSRFGEIEEVPMTRLQQVGAMNLHRSWLNVPHVTQFESADITELEAFRVGQKGVAEKAGVKLTILPFLLKACAHLLQEMPDFNSSLAPSGKALIRKKYVHLGFAVDTPDGLLVPVIRDVDQKSLLQLAGEAAELADKARNKKLRAEDMQGACFTISSLGHIGGTGFTPIVNTPEVAILGVSRATMQPVWNGESFDPRLMLPLSLSYDHRAINGAAAAQFTRRLSELLAEIRGLLL</sequence>
<evidence type="ECO:0000313" key="14">
    <source>
        <dbReference type="Proteomes" id="UP001294570"/>
    </source>
</evidence>
<evidence type="ECO:0000259" key="11">
    <source>
        <dbReference type="PROSITE" id="PS50968"/>
    </source>
</evidence>
<evidence type="ECO:0000256" key="3">
    <source>
        <dbReference type="ARBA" id="ARBA00022679"/>
    </source>
</evidence>
<reference evidence="13 14" key="1">
    <citation type="submission" date="2023-12" db="EMBL/GenBank/DDBJ databases">
        <title>Denitrificimonas halotolerans sp. nov.,a novel species isolated from landfill leachate.</title>
        <authorList>
            <person name="Wang S."/>
        </authorList>
    </citation>
    <scope>NUCLEOTIDE SEQUENCE [LARGE SCALE GENOMIC DNA]</scope>
    <source>
        <strain evidence="13 14">JX-1</strain>
    </source>
</reference>
<keyword evidence="6 9" id="KW-0012">Acyltransferase</keyword>
<dbReference type="SUPFAM" id="SSF52777">
    <property type="entry name" value="CoA-dependent acyltransferases"/>
    <property type="match status" value="1"/>
</dbReference>
<dbReference type="EC" id="2.3.1.12" evidence="9"/>
<feature type="compositionally biased region" description="Low complexity" evidence="10">
    <location>
        <begin position="217"/>
        <end position="229"/>
    </location>
</feature>
<dbReference type="NCBIfam" id="TIGR01348">
    <property type="entry name" value="PDHac_trf_long"/>
    <property type="match status" value="1"/>
</dbReference>
<keyword evidence="14" id="KW-1185">Reference proteome</keyword>
<evidence type="ECO:0000313" key="13">
    <source>
        <dbReference type="EMBL" id="MDY7220358.1"/>
    </source>
</evidence>